<dbReference type="Proteomes" id="UP000000702">
    <property type="component" value="Unassembled WGS sequence"/>
</dbReference>
<evidence type="ECO:0000256" key="1">
    <source>
        <dbReference type="SAM" id="Coils"/>
    </source>
</evidence>
<feature type="coiled-coil region" evidence="1">
    <location>
        <begin position="216"/>
        <end position="282"/>
    </location>
</feature>
<evidence type="ECO:0000256" key="2">
    <source>
        <dbReference type="SAM" id="MobiDB-lite"/>
    </source>
</evidence>
<dbReference type="AlphaFoldDB" id="F9W697"/>
<gene>
    <name evidence="3" type="ORF">TCIL3000_0_35590</name>
</gene>
<name>F9W697_TRYCI</name>
<dbReference type="OMA" id="ANTRAEH"/>
<feature type="region of interest" description="Disordered" evidence="2">
    <location>
        <begin position="88"/>
        <end position="110"/>
    </location>
</feature>
<evidence type="ECO:0000313" key="3">
    <source>
        <dbReference type="EMBL" id="CCD12702.1"/>
    </source>
</evidence>
<reference evidence="3 4" key="2">
    <citation type="journal article" date="2012" name="Proc. Natl. Acad. Sci. U.S.A.">
        <title>Antigenic diversity is generated by distinct evolutionary mechanisms in African trypanosome species.</title>
        <authorList>
            <person name="Jackson A.P."/>
            <person name="Berry A."/>
            <person name="Aslett M."/>
            <person name="Allison H.C."/>
            <person name="Burton P."/>
            <person name="Vavrova-Anderson J."/>
            <person name="Brown R."/>
            <person name="Browne H."/>
            <person name="Corton N."/>
            <person name="Hauser H."/>
            <person name="Gamble J."/>
            <person name="Gilderthorp R."/>
            <person name="Marcello L."/>
            <person name="McQuillan J."/>
            <person name="Otto T.D."/>
            <person name="Quail M.A."/>
            <person name="Sanders M.J."/>
            <person name="van Tonder A."/>
            <person name="Ginger M.L."/>
            <person name="Field M.C."/>
            <person name="Barry J.D."/>
            <person name="Hertz-Fowler C."/>
            <person name="Berriman M."/>
        </authorList>
    </citation>
    <scope>NUCLEOTIDE SEQUENCE [LARGE SCALE GENOMIC DNA]</scope>
    <source>
        <strain evidence="3 4">IL3000</strain>
    </source>
</reference>
<proteinExistence type="predicted"/>
<evidence type="ECO:0000313" key="4">
    <source>
        <dbReference type="Proteomes" id="UP000000702"/>
    </source>
</evidence>
<sequence>MLTSLDNTTTDAIQNFHDALQRSQEALRQEEARLAQLSQAAQQQHDANSTRREFIRTQQQPRLDALHREIARVRSLLEQQRCEVRQQQSQLEAIRRPRRDGEAKSSELRRKVEGQQWEYSRRATAVQSVLLQWWCPQNSLENLTAAASRRGAEVEALRRSGAALQAKLEELVAANCQHDSTDDNMSNLAGNGETCDGNENDNTTTAEECCNNGASAESLQQQLKDHHEEREAFLRSSAEVISTRRRESQRLKAELQRLCTAVEEADAARQESQQRLRAALNEHGDACVKCCRCGVDVVGSFVS</sequence>
<comment type="caution">
    <text evidence="3">The sequence shown here is derived from an EMBL/GenBank/DDBJ whole genome shotgun (WGS) entry which is preliminary data.</text>
</comment>
<dbReference type="VEuPathDB" id="TriTrypDB:TcIL3000_0_35590"/>
<keyword evidence="1" id="KW-0175">Coiled coil</keyword>
<keyword evidence="4" id="KW-1185">Reference proteome</keyword>
<protein>
    <submittedName>
        <fullName evidence="3">WGS project CAEQ00000000 data, annotated contig 1440</fullName>
    </submittedName>
</protein>
<feature type="compositionally biased region" description="Basic and acidic residues" evidence="2">
    <location>
        <begin position="93"/>
        <end position="110"/>
    </location>
</feature>
<accession>F9W697</accession>
<reference evidence="4" key="1">
    <citation type="submission" date="2011-07" db="EMBL/GenBank/DDBJ databases">
        <title>Divergent evolution of antigenic variation in African trypanosomes.</title>
        <authorList>
            <person name="Jackson A.P."/>
            <person name="Berry A."/>
            <person name="Allison H.C."/>
            <person name="Burton P."/>
            <person name="Anderson J."/>
            <person name="Aslett M."/>
            <person name="Brown R."/>
            <person name="Corton N."/>
            <person name="Harris D."/>
            <person name="Hauser H."/>
            <person name="Gamble J."/>
            <person name="Gilderthorp R."/>
            <person name="McQuillan J."/>
            <person name="Quail M.A."/>
            <person name="Sanders M."/>
            <person name="Van Tonder A."/>
            <person name="Ginger M.L."/>
            <person name="Donelson J.E."/>
            <person name="Field M.C."/>
            <person name="Barry J.D."/>
            <person name="Berriman M."/>
            <person name="Hertz-Fowler C."/>
        </authorList>
    </citation>
    <scope>NUCLEOTIDE SEQUENCE [LARGE SCALE GENOMIC DNA]</scope>
    <source>
        <strain evidence="4">IL3000</strain>
    </source>
</reference>
<organism evidence="3 4">
    <name type="scientific">Trypanosoma congolense (strain IL3000)</name>
    <dbReference type="NCBI Taxonomy" id="1068625"/>
    <lineage>
        <taxon>Eukaryota</taxon>
        <taxon>Discoba</taxon>
        <taxon>Euglenozoa</taxon>
        <taxon>Kinetoplastea</taxon>
        <taxon>Metakinetoplastina</taxon>
        <taxon>Trypanosomatida</taxon>
        <taxon>Trypanosomatidae</taxon>
        <taxon>Trypanosoma</taxon>
        <taxon>Nannomonas</taxon>
    </lineage>
</organism>
<dbReference type="EMBL" id="CAEQ01000841">
    <property type="protein sequence ID" value="CCD12702.1"/>
    <property type="molecule type" value="Genomic_DNA"/>
</dbReference>